<organism evidence="1 2">
    <name type="scientific">Pedobacter nyackensis</name>
    <dbReference type="NCBI Taxonomy" id="475255"/>
    <lineage>
        <taxon>Bacteria</taxon>
        <taxon>Pseudomonadati</taxon>
        <taxon>Bacteroidota</taxon>
        <taxon>Sphingobacteriia</taxon>
        <taxon>Sphingobacteriales</taxon>
        <taxon>Sphingobacteriaceae</taxon>
        <taxon>Pedobacter</taxon>
    </lineage>
</organism>
<evidence type="ECO:0008006" key="3">
    <source>
        <dbReference type="Google" id="ProtNLM"/>
    </source>
</evidence>
<evidence type="ECO:0000313" key="1">
    <source>
        <dbReference type="EMBL" id="SMC70426.1"/>
    </source>
</evidence>
<evidence type="ECO:0000313" key="2">
    <source>
        <dbReference type="Proteomes" id="UP000192678"/>
    </source>
</evidence>
<dbReference type="InterPro" id="IPR032299">
    <property type="entry name" value="DUF4843"/>
</dbReference>
<keyword evidence="2" id="KW-1185">Reference proteome</keyword>
<dbReference type="STRING" id="475255.SAMN04488101_102311"/>
<reference evidence="1 2" key="1">
    <citation type="submission" date="2017-04" db="EMBL/GenBank/DDBJ databases">
        <authorList>
            <person name="Afonso C.L."/>
            <person name="Miller P.J."/>
            <person name="Scott M.A."/>
            <person name="Spackman E."/>
            <person name="Goraichik I."/>
            <person name="Dimitrov K.M."/>
            <person name="Suarez D.L."/>
            <person name="Swayne D.E."/>
        </authorList>
    </citation>
    <scope>NUCLEOTIDE SEQUENCE [LARGE SCALE GENOMIC DNA]</scope>
    <source>
        <strain evidence="1 2">DSM 19625</strain>
    </source>
</reference>
<accession>A0A1W2BBZ0</accession>
<dbReference type="AlphaFoldDB" id="A0A1W2BBZ0"/>
<proteinExistence type="predicted"/>
<protein>
    <recommendedName>
        <fullName evidence="3">DUF4843 domain-containing protein</fullName>
    </recommendedName>
</protein>
<dbReference type="EMBL" id="FWYB01000002">
    <property type="protein sequence ID" value="SMC70426.1"/>
    <property type="molecule type" value="Genomic_DNA"/>
</dbReference>
<gene>
    <name evidence="1" type="ORF">SAMN04488101_102311</name>
</gene>
<dbReference type="Pfam" id="PF16132">
    <property type="entry name" value="DUF4843"/>
    <property type="match status" value="1"/>
</dbReference>
<name>A0A1W2BBZ0_9SPHI</name>
<dbReference type="Proteomes" id="UP000192678">
    <property type="component" value="Unassembled WGS sequence"/>
</dbReference>
<sequence>MIAVVMITMASCKKDQYYLYNDIARIQFGPDIKLIYNANSALADTLKPFTFYYDAPEVTQDTVFFDIYAIGGVSKTDRPFTLEQEQLPNANNAVPGKHYIAFSDPKVSKLYVIKAGTVHTKVPVIVLRDPSLKTTTPVLKLNVVADASFQLGERKTLWRKIEITDRLSRPAAWTDSFSTYYYGAYSTVKHAFMISVTGQKWDQVFMSQLAIDLQDYYLSVVKTALINYNNAHPGDSLKDEKGQLVIFP</sequence>